<evidence type="ECO:0000256" key="1">
    <source>
        <dbReference type="SAM" id="SignalP"/>
    </source>
</evidence>
<keyword evidence="1" id="KW-0732">Signal</keyword>
<evidence type="ECO:0000313" key="2">
    <source>
        <dbReference type="EMBL" id="QJT10938.1"/>
    </source>
</evidence>
<sequence>MRTVRSYIVIAVALLVLSLLASAPADARRHHHRCPPGYTFYAGQCVPAAPYGYYGRWGPYGPRYPDNNRAAGCSPSLLLCQQQCEAMRRKMDPLAYAQCRQNCQIGYESCVY</sequence>
<protein>
    <submittedName>
        <fullName evidence="2">Uncharacterized protein</fullName>
    </submittedName>
</protein>
<feature type="chain" id="PRO_5045186778" evidence="1">
    <location>
        <begin position="28"/>
        <end position="112"/>
    </location>
</feature>
<name>A0ABX6NJT7_9BACT</name>
<dbReference type="EMBL" id="CP039543">
    <property type="protein sequence ID" value="QJT10938.1"/>
    <property type="molecule type" value="Genomic_DNA"/>
</dbReference>
<feature type="signal peptide" evidence="1">
    <location>
        <begin position="1"/>
        <end position="27"/>
    </location>
</feature>
<dbReference type="RefSeq" id="WP_144307172.1">
    <property type="nucleotide sequence ID" value="NZ_CP039543.1"/>
</dbReference>
<gene>
    <name evidence="2" type="ORF">E8L03_19370</name>
</gene>
<proteinExistence type="predicted"/>
<reference evidence="2 3" key="1">
    <citation type="submission" date="2019-04" db="EMBL/GenBank/DDBJ databases">
        <title>Isolation and culture of sulfate reducing bacteria from the cold seep of the South China Sea.</title>
        <authorList>
            <person name="Sun C."/>
            <person name="Liu R."/>
        </authorList>
    </citation>
    <scope>NUCLEOTIDE SEQUENCE [LARGE SCALE GENOMIC DNA]</scope>
    <source>
        <strain evidence="2 3">CS1</strain>
    </source>
</reference>
<dbReference type="Proteomes" id="UP000503251">
    <property type="component" value="Chromosome"/>
</dbReference>
<accession>A0ABX6NJT7</accession>
<organism evidence="2 3">
    <name type="scientific">Oceanidesulfovibrio marinus</name>
    <dbReference type="NCBI Taxonomy" id="370038"/>
    <lineage>
        <taxon>Bacteria</taxon>
        <taxon>Pseudomonadati</taxon>
        <taxon>Thermodesulfobacteriota</taxon>
        <taxon>Desulfovibrionia</taxon>
        <taxon>Desulfovibrionales</taxon>
        <taxon>Desulfovibrionaceae</taxon>
        <taxon>Oceanidesulfovibrio</taxon>
    </lineage>
</organism>
<keyword evidence="3" id="KW-1185">Reference proteome</keyword>
<evidence type="ECO:0000313" key="3">
    <source>
        <dbReference type="Proteomes" id="UP000503251"/>
    </source>
</evidence>